<sequence length="640" mass="72649">MAYDDYLKAQKLALKAYKSKTLQGSYPYLPVLDEILSHVHIEREENLGTINIPAKQVIGTSSAGRTQAFAYNFMPLLNYGSEFSVKWSLLYDAQIQEGIHTPIKVYEFLNKYYVIEGNKRTSVLKYVGSPTIPAEVIRKVPRLTEDKNIQIYYEFMDFYKNTKINYVVFSEKGSYQKLCQYVGKGADEQWTEDDRMNFSSFHVAFYGAYKAMGGNEIKGITDDDALLFYLSLYPYSESGDKLTSEIKKDLSKIWTEIKTLGEEEPVELLTVPNTETSMIKKMQSPKVHKVAFVYDVKPSESDWIYGQEMGRKHIIDAFHGDIDAKAFIATPYEDDEEILRKLCEEGYDIIFAIAPMFVRACIKVAPLYPNTKILNCSLNSPHASIRTYGIRIYEGKLLLGMLAASLSEKDDIGYLADYPIYGVIPGINAFALGARIINPRARVHLQWSTMENCRSDEYFLQHGISMISSQNMISPTKEDRALGLYHLSDKGTKNIATTVYQWGAFYEELINSIMRGSWKTDTTKEPKALNYWWGLSANVLDVILGSSVPDNTKRLINFLKGSIANGSFPVFSGILYDTEHNLRCGENETLAPEDVMMMDWLIEGIVGEIPTIDQLSDHAKDLVRLRGLKQTLSDQERSLV</sequence>
<dbReference type="Gene3D" id="3.40.50.2300">
    <property type="match status" value="2"/>
</dbReference>
<dbReference type="PANTHER" id="PTHR43208">
    <property type="entry name" value="ABC TRANSPORTER SUBSTRATE-BINDING PROTEIN"/>
    <property type="match status" value="1"/>
</dbReference>
<accession>A0ABR7N3S8</accession>
<protein>
    <submittedName>
        <fullName evidence="3">BMP family ABC transporter substrate-binding protein</fullName>
    </submittedName>
</protein>
<dbReference type="RefSeq" id="WP_249298382.1">
    <property type="nucleotide sequence ID" value="NZ_JACRSX010000019.1"/>
</dbReference>
<dbReference type="InterPro" id="IPR003760">
    <property type="entry name" value="PnrA-like"/>
</dbReference>
<evidence type="ECO:0000256" key="1">
    <source>
        <dbReference type="ARBA" id="ARBA00022729"/>
    </source>
</evidence>
<dbReference type="Pfam" id="PF02608">
    <property type="entry name" value="Bmp"/>
    <property type="match status" value="1"/>
</dbReference>
<dbReference type="SUPFAM" id="SSF110849">
    <property type="entry name" value="ParB/Sulfiredoxin"/>
    <property type="match status" value="1"/>
</dbReference>
<dbReference type="PANTHER" id="PTHR43208:SF1">
    <property type="entry name" value="ABC TRANSPORTER SUBSTRATE-BINDING PROTEIN"/>
    <property type="match status" value="1"/>
</dbReference>
<proteinExistence type="predicted"/>
<feature type="domain" description="ABC transporter substrate-binding protein PnrA-like" evidence="2">
    <location>
        <begin position="289"/>
        <end position="448"/>
    </location>
</feature>
<dbReference type="Proteomes" id="UP000606193">
    <property type="component" value="Unassembled WGS sequence"/>
</dbReference>
<evidence type="ECO:0000313" key="3">
    <source>
        <dbReference type="EMBL" id="MBC8563286.1"/>
    </source>
</evidence>
<dbReference type="InterPro" id="IPR052910">
    <property type="entry name" value="ABC-Purine-Binding"/>
</dbReference>
<organism evidence="3 4">
    <name type="scientific">Jutongia huaianensis</name>
    <dbReference type="NCBI Taxonomy" id="2763668"/>
    <lineage>
        <taxon>Bacteria</taxon>
        <taxon>Bacillati</taxon>
        <taxon>Bacillota</taxon>
        <taxon>Clostridia</taxon>
        <taxon>Lachnospirales</taxon>
        <taxon>Lachnospiraceae</taxon>
        <taxon>Jutongia</taxon>
    </lineage>
</organism>
<name>A0ABR7N3S8_9FIRM</name>
<dbReference type="InterPro" id="IPR036086">
    <property type="entry name" value="ParB/Sulfiredoxin_sf"/>
</dbReference>
<keyword evidence="1" id="KW-0732">Signal</keyword>
<reference evidence="3 4" key="1">
    <citation type="submission" date="2020-08" db="EMBL/GenBank/DDBJ databases">
        <title>Genome public.</title>
        <authorList>
            <person name="Liu C."/>
            <person name="Sun Q."/>
        </authorList>
    </citation>
    <scope>NUCLEOTIDE SEQUENCE [LARGE SCALE GENOMIC DNA]</scope>
    <source>
        <strain evidence="3 4">NSJ-37</strain>
    </source>
</reference>
<dbReference type="EMBL" id="JACRSX010000019">
    <property type="protein sequence ID" value="MBC8563286.1"/>
    <property type="molecule type" value="Genomic_DNA"/>
</dbReference>
<comment type="caution">
    <text evidence="3">The sequence shown here is derived from an EMBL/GenBank/DDBJ whole genome shotgun (WGS) entry which is preliminary data.</text>
</comment>
<evidence type="ECO:0000259" key="2">
    <source>
        <dbReference type="Pfam" id="PF02608"/>
    </source>
</evidence>
<evidence type="ECO:0000313" key="4">
    <source>
        <dbReference type="Proteomes" id="UP000606193"/>
    </source>
</evidence>
<gene>
    <name evidence="3" type="ORF">H8704_11735</name>
</gene>
<keyword evidence="4" id="KW-1185">Reference proteome</keyword>